<evidence type="ECO:0000313" key="2">
    <source>
        <dbReference type="Proteomes" id="UP000253918"/>
    </source>
</evidence>
<dbReference type="EMBL" id="QQNB01000005">
    <property type="protein sequence ID" value="RDE04260.1"/>
    <property type="molecule type" value="Genomic_DNA"/>
</dbReference>
<dbReference type="Proteomes" id="UP000253918">
    <property type="component" value="Unassembled WGS sequence"/>
</dbReference>
<organism evidence="1 2">
    <name type="scientific">Sphingomonas aracearum</name>
    <dbReference type="NCBI Taxonomy" id="2283317"/>
    <lineage>
        <taxon>Bacteria</taxon>
        <taxon>Pseudomonadati</taxon>
        <taxon>Pseudomonadota</taxon>
        <taxon>Alphaproteobacteria</taxon>
        <taxon>Sphingomonadales</taxon>
        <taxon>Sphingomonadaceae</taxon>
        <taxon>Sphingomonas</taxon>
    </lineage>
</organism>
<accession>A0A369VSV7</accession>
<gene>
    <name evidence="1" type="ORF">DVW87_16640</name>
</gene>
<dbReference type="AlphaFoldDB" id="A0A369VSV7"/>
<dbReference type="RefSeq" id="WP_114688931.1">
    <property type="nucleotide sequence ID" value="NZ_QQNB01000005.1"/>
</dbReference>
<name>A0A369VSV7_9SPHN</name>
<keyword evidence="2" id="KW-1185">Reference proteome</keyword>
<evidence type="ECO:0000313" key="1">
    <source>
        <dbReference type="EMBL" id="RDE04260.1"/>
    </source>
</evidence>
<reference evidence="1 2" key="1">
    <citation type="submission" date="2018-07" db="EMBL/GenBank/DDBJ databases">
        <title>a novel species of Sphingomonas isolated from the rhizosphere soil of Araceae plant.</title>
        <authorList>
            <person name="Zhiyong W."/>
            <person name="Qinglan Z."/>
            <person name="Zhiwei F."/>
            <person name="Ding X."/>
            <person name="Gejiao W."/>
            <person name="Shixue Z."/>
        </authorList>
    </citation>
    <scope>NUCLEOTIDE SEQUENCE [LARGE SCALE GENOMIC DNA]</scope>
    <source>
        <strain evidence="1 2">WZY 27</strain>
    </source>
</reference>
<protein>
    <submittedName>
        <fullName evidence="1">Uncharacterized protein</fullName>
    </submittedName>
</protein>
<comment type="caution">
    <text evidence="1">The sequence shown here is derived from an EMBL/GenBank/DDBJ whole genome shotgun (WGS) entry which is preliminary data.</text>
</comment>
<dbReference type="OrthoDB" id="7596404at2"/>
<sequence length="72" mass="7915">MTSKSTIETSLGKVWVTHFDNGDAALWWPDRARVGPAVVDIIDGRAAWKPKYGNWIVPAVHAETLIAEIGDL</sequence>
<proteinExistence type="predicted"/>